<dbReference type="EMBL" id="KR029600">
    <property type="protein sequence ID" value="AKH47927.1"/>
    <property type="molecule type" value="Genomic_DNA"/>
</dbReference>
<name>A0A0F7L956_9VIRU</name>
<organism evidence="1">
    <name type="scientific">uncultured marine virus</name>
    <dbReference type="NCBI Taxonomy" id="186617"/>
    <lineage>
        <taxon>Viruses</taxon>
        <taxon>environmental samples</taxon>
    </lineage>
</organism>
<accession>A0A0F7L956</accession>
<evidence type="ECO:0000313" key="1">
    <source>
        <dbReference type="EMBL" id="AKH47927.1"/>
    </source>
</evidence>
<reference evidence="1" key="1">
    <citation type="journal article" date="2015" name="Front. Microbiol.">
        <title>Combining genomic sequencing methods to explore viral diversity and reveal potential virus-host interactions.</title>
        <authorList>
            <person name="Chow C.E."/>
            <person name="Winget D.M."/>
            <person name="White R.A.III."/>
            <person name="Hallam S.J."/>
            <person name="Suttle C.A."/>
        </authorList>
    </citation>
    <scope>NUCLEOTIDE SEQUENCE</scope>
    <source>
        <strain evidence="1">Oxic1_5</strain>
    </source>
</reference>
<protein>
    <submittedName>
        <fullName evidence="1">Uncharacterized protein</fullName>
    </submittedName>
</protein>
<sequence length="50" mass="5373">MITSIGNVGKINPSTSNVTRAIKCTTSTEYKEYSKIVCLSNYKSGWAGLG</sequence>
<proteinExistence type="predicted"/>
<reference evidence="1" key="2">
    <citation type="submission" date="2015-03" db="EMBL/GenBank/DDBJ databases">
        <authorList>
            <person name="Chow C.-E.T."/>
            <person name="Winget D.M."/>
            <person name="White R.A.III."/>
            <person name="Hallam S.J."/>
            <person name="Suttle C.A."/>
        </authorList>
    </citation>
    <scope>NUCLEOTIDE SEQUENCE</scope>
    <source>
        <strain evidence="1">Oxic1_5</strain>
    </source>
</reference>